<dbReference type="Proteomes" id="UP000005566">
    <property type="component" value="Unassembled WGS sequence"/>
</dbReference>
<feature type="transmembrane region" description="Helical" evidence="6">
    <location>
        <begin position="146"/>
        <end position="168"/>
    </location>
</feature>
<dbReference type="RefSeq" id="WP_007139184.1">
    <property type="nucleotide sequence ID" value="NZ_AHKF01000022.1"/>
</dbReference>
<sequence length="442" mass="48267">MSTTTRIPLVRKDLLLPFIIITSLFALWGIANDLTNPMVSAFKKVMPELSNVQASLVQFAFYFGYFFMALPAALFIRKYSYKSGIILGLLLYATGAFLFYPAAEYEQFNYFLVSLWVLTCGLAFLETISNPLILSLGDPRTATQRLNLAQAFNPIGSITGMIMAQTFVMSALRSDDFTTTAYNALSSAEVASIRENDLSIISIPYIGLGVLVLFIMVVILFTKMPKTAEADKMSLSESFKKLFSNKNYKNGVIAQTFYVGAQIMCWTYIFQYVDYINESLGLDLTATYYNVGAMVSFLVSRWIGTALMLKINPSKLLMLFGMGGVICCAGAIVLPGIPGLLSLVAVSIFMSIMFPTIYGIALKNMGDEAKIGSAGLVMAIVGGALMPVLQGSILDMGGSGFSDIKLFGYIPEVNFSFILPLICLAVVALYGYSTYKMSKSAV</sequence>
<dbReference type="SUPFAM" id="SSF103473">
    <property type="entry name" value="MFS general substrate transporter"/>
    <property type="match status" value="1"/>
</dbReference>
<evidence type="ECO:0000256" key="3">
    <source>
        <dbReference type="ARBA" id="ARBA00022692"/>
    </source>
</evidence>
<keyword evidence="5 6" id="KW-0472">Membrane</keyword>
<organism evidence="7 8">
    <name type="scientific">Flavobacterium frigoris (strain PS1)</name>
    <dbReference type="NCBI Taxonomy" id="1086011"/>
    <lineage>
        <taxon>Bacteria</taxon>
        <taxon>Pseudomonadati</taxon>
        <taxon>Bacteroidota</taxon>
        <taxon>Flavobacteriia</taxon>
        <taxon>Flavobacteriales</taxon>
        <taxon>Flavobacteriaceae</taxon>
        <taxon>Flavobacterium</taxon>
    </lineage>
</organism>
<dbReference type="EMBL" id="AHKF01000022">
    <property type="protein sequence ID" value="EIA07641.1"/>
    <property type="molecule type" value="Genomic_DNA"/>
</dbReference>
<keyword evidence="3 6" id="KW-0812">Transmembrane</keyword>
<feature type="transmembrane region" description="Helical" evidence="6">
    <location>
        <begin position="289"/>
        <end position="309"/>
    </location>
</feature>
<dbReference type="PANTHER" id="PTHR43702:SF11">
    <property type="entry name" value="L-FUCOSE-PROTON SYMPORTER"/>
    <property type="match status" value="1"/>
</dbReference>
<feature type="transmembrane region" description="Helical" evidence="6">
    <location>
        <begin position="203"/>
        <end position="222"/>
    </location>
</feature>
<feature type="transmembrane region" description="Helical" evidence="6">
    <location>
        <begin position="51"/>
        <end position="76"/>
    </location>
</feature>
<evidence type="ECO:0000256" key="2">
    <source>
        <dbReference type="ARBA" id="ARBA00022475"/>
    </source>
</evidence>
<evidence type="ECO:0000313" key="7">
    <source>
        <dbReference type="EMBL" id="EIA07641.1"/>
    </source>
</evidence>
<gene>
    <name evidence="7" type="ORF">HJ01_03007</name>
</gene>
<evidence type="ECO:0000256" key="5">
    <source>
        <dbReference type="ARBA" id="ARBA00023136"/>
    </source>
</evidence>
<feature type="transmembrane region" description="Helical" evidence="6">
    <location>
        <begin position="108"/>
        <end position="125"/>
    </location>
</feature>
<evidence type="ECO:0000256" key="6">
    <source>
        <dbReference type="SAM" id="Phobius"/>
    </source>
</evidence>
<dbReference type="AlphaFoldDB" id="H7FUZ0"/>
<dbReference type="InterPro" id="IPR050375">
    <property type="entry name" value="MFS_TsgA-like"/>
</dbReference>
<feature type="transmembrane region" description="Helical" evidence="6">
    <location>
        <begin position="83"/>
        <end position="102"/>
    </location>
</feature>
<dbReference type="Pfam" id="PF07690">
    <property type="entry name" value="MFS_1"/>
    <property type="match status" value="1"/>
</dbReference>
<dbReference type="PATRIC" id="fig|1086011.3.peg.2946"/>
<name>H7FUZ0_FLAFP</name>
<dbReference type="Gene3D" id="1.20.1250.20">
    <property type="entry name" value="MFS general substrate transporter like domains"/>
    <property type="match status" value="2"/>
</dbReference>
<keyword evidence="2" id="KW-1003">Cell membrane</keyword>
<dbReference type="CDD" id="cd17394">
    <property type="entry name" value="MFS_FucP_like"/>
    <property type="match status" value="1"/>
</dbReference>
<dbReference type="NCBIfam" id="TIGR00885">
    <property type="entry name" value="fucP"/>
    <property type="match status" value="1"/>
</dbReference>
<dbReference type="GO" id="GO:0005886">
    <property type="term" value="C:plasma membrane"/>
    <property type="evidence" value="ECO:0007669"/>
    <property type="project" value="UniProtKB-SubCell"/>
</dbReference>
<dbReference type="InterPro" id="IPR011701">
    <property type="entry name" value="MFS"/>
</dbReference>
<keyword evidence="8" id="KW-1185">Reference proteome</keyword>
<feature type="transmembrane region" description="Helical" evidence="6">
    <location>
        <begin position="316"/>
        <end position="334"/>
    </location>
</feature>
<feature type="transmembrane region" description="Helical" evidence="6">
    <location>
        <begin position="413"/>
        <end position="432"/>
    </location>
</feature>
<protein>
    <submittedName>
        <fullName evidence="7">Fucose permease</fullName>
    </submittedName>
</protein>
<comment type="caution">
    <text evidence="7">The sequence shown here is derived from an EMBL/GenBank/DDBJ whole genome shotgun (WGS) entry which is preliminary data.</text>
</comment>
<dbReference type="PANTHER" id="PTHR43702">
    <property type="entry name" value="L-FUCOSE-PROTON SYMPORTER"/>
    <property type="match status" value="1"/>
</dbReference>
<feature type="transmembrane region" description="Helical" evidence="6">
    <location>
        <begin position="374"/>
        <end position="393"/>
    </location>
</feature>
<reference evidence="7 8" key="1">
    <citation type="journal article" date="2014" name="Acta Crystallogr. D">
        <title>Structure-based characterization and antifreeze properties of a hyperactive ice-binding protein from the Antarctic bacterium Flavobacterium frigoris PS1.</title>
        <authorList>
            <person name="Do H."/>
            <person name="Kim S.J."/>
            <person name="Kim H.J."/>
            <person name="Lee J.H."/>
        </authorList>
    </citation>
    <scope>NUCLEOTIDE SEQUENCE [LARGE SCALE GENOMIC DNA]</scope>
    <source>
        <strain evidence="7 8">PS1</strain>
    </source>
</reference>
<keyword evidence="4 6" id="KW-1133">Transmembrane helix</keyword>
<dbReference type="InterPro" id="IPR036259">
    <property type="entry name" value="MFS_trans_sf"/>
</dbReference>
<feature type="transmembrane region" description="Helical" evidence="6">
    <location>
        <begin position="340"/>
        <end position="362"/>
    </location>
</feature>
<comment type="subcellular location">
    <subcellularLocation>
        <location evidence="1">Cell inner membrane</location>
        <topology evidence="1">Multi-pass membrane protein</topology>
    </subcellularLocation>
</comment>
<feature type="transmembrane region" description="Helical" evidence="6">
    <location>
        <begin position="250"/>
        <end position="269"/>
    </location>
</feature>
<dbReference type="OrthoDB" id="9795150at2"/>
<dbReference type="InterPro" id="IPR005275">
    <property type="entry name" value="Lfuc_symporter_FucP"/>
</dbReference>
<evidence type="ECO:0000256" key="1">
    <source>
        <dbReference type="ARBA" id="ARBA00004429"/>
    </source>
</evidence>
<dbReference type="GO" id="GO:0015535">
    <property type="term" value="F:fucose:proton symporter activity"/>
    <property type="evidence" value="ECO:0007669"/>
    <property type="project" value="InterPro"/>
</dbReference>
<accession>H7FUZ0</accession>
<evidence type="ECO:0000313" key="8">
    <source>
        <dbReference type="Proteomes" id="UP000005566"/>
    </source>
</evidence>
<feature type="transmembrane region" description="Helical" evidence="6">
    <location>
        <begin position="14"/>
        <end position="31"/>
    </location>
</feature>
<dbReference type="eggNOG" id="COG0738">
    <property type="taxonomic scope" value="Bacteria"/>
</dbReference>
<evidence type="ECO:0000256" key="4">
    <source>
        <dbReference type="ARBA" id="ARBA00022989"/>
    </source>
</evidence>
<proteinExistence type="predicted"/>
<dbReference type="STRING" id="1086011.HJ01_03007"/>